<proteinExistence type="inferred from homology"/>
<dbReference type="AlphaFoldDB" id="A0A9E7HRP0"/>
<dbReference type="GO" id="GO:0016151">
    <property type="term" value="F:nickel cation binding"/>
    <property type="evidence" value="ECO:0007669"/>
    <property type="project" value="InterPro"/>
</dbReference>
<dbReference type="PANTHER" id="PTHR33643">
    <property type="entry name" value="UREASE ACCESSORY PROTEIN D"/>
    <property type="match status" value="1"/>
</dbReference>
<comment type="similarity">
    <text evidence="1">Belongs to the UreD family.</text>
</comment>
<reference evidence="4" key="1">
    <citation type="submission" date="2022-05" db="EMBL/GenBank/DDBJ databases">
        <title>The Musa troglodytarum L. genome provides insights into the mechanism of non-climacteric behaviour and enrichment of carotenoids.</title>
        <authorList>
            <person name="Wang J."/>
        </authorList>
    </citation>
    <scope>NUCLEOTIDE SEQUENCE</scope>
    <source>
        <tissue evidence="4">Leaf</tissue>
    </source>
</reference>
<feature type="region of interest" description="Disordered" evidence="3">
    <location>
        <begin position="226"/>
        <end position="253"/>
    </location>
</feature>
<sequence length="307" mass="33941">MEGEEEERKKGRAVVEMVGGKSTVTRCFSCYPLKLIFPNKVGSSKSDAVWIYALSYGGGIVSGDQISLEISVGDGCTAALTTQASTKVYKSVDSKCSEQFLEARVGRNALLAVIPDPVTCFSTARYSQMQLFRVHSDSNLVIVDWVTSGRHESGERWEFDRYKSTNHIYLDGDQPLFLDSVLLDKGCGASVAELMQEYQVMAMVIISGPKLKDLRCQLQEEVKQMMSRHLRSSPDTTNRSHHVRSEPRHGPTRPLLIASCSTFGPQALGMVVRVAAVMTESVYMFLRQHLAALKPFLGASPYCQAGR</sequence>
<evidence type="ECO:0000256" key="2">
    <source>
        <dbReference type="ARBA" id="ARBA00023186"/>
    </source>
</evidence>
<name>A0A9E7HRP0_9LILI</name>
<dbReference type="Pfam" id="PF01774">
    <property type="entry name" value="UreD"/>
    <property type="match status" value="1"/>
</dbReference>
<accession>A0A9E7HRP0</accession>
<keyword evidence="2" id="KW-0143">Chaperone</keyword>
<keyword evidence="5" id="KW-1185">Reference proteome</keyword>
<gene>
    <name evidence="4" type="ORF">MUK42_04355</name>
</gene>
<dbReference type="InterPro" id="IPR002669">
    <property type="entry name" value="UreD"/>
</dbReference>
<evidence type="ECO:0000256" key="1">
    <source>
        <dbReference type="ARBA" id="ARBA00007177"/>
    </source>
</evidence>
<dbReference type="PANTHER" id="PTHR33643:SF1">
    <property type="entry name" value="UREASE ACCESSORY PROTEIN D"/>
    <property type="match status" value="1"/>
</dbReference>
<dbReference type="Proteomes" id="UP001055439">
    <property type="component" value="Chromosome 8"/>
</dbReference>
<dbReference type="OrthoDB" id="5550464at2759"/>
<evidence type="ECO:0000313" key="5">
    <source>
        <dbReference type="Proteomes" id="UP001055439"/>
    </source>
</evidence>
<protein>
    <submittedName>
        <fullName evidence="4">UreD urease accessory protein</fullName>
    </submittedName>
</protein>
<evidence type="ECO:0000256" key="3">
    <source>
        <dbReference type="SAM" id="MobiDB-lite"/>
    </source>
</evidence>
<dbReference type="HAMAP" id="MF_01384">
    <property type="entry name" value="UreD"/>
    <property type="match status" value="1"/>
</dbReference>
<organism evidence="4 5">
    <name type="scientific">Musa troglodytarum</name>
    <name type="common">fe'i banana</name>
    <dbReference type="NCBI Taxonomy" id="320322"/>
    <lineage>
        <taxon>Eukaryota</taxon>
        <taxon>Viridiplantae</taxon>
        <taxon>Streptophyta</taxon>
        <taxon>Embryophyta</taxon>
        <taxon>Tracheophyta</taxon>
        <taxon>Spermatophyta</taxon>
        <taxon>Magnoliopsida</taxon>
        <taxon>Liliopsida</taxon>
        <taxon>Zingiberales</taxon>
        <taxon>Musaceae</taxon>
        <taxon>Musa</taxon>
    </lineage>
</organism>
<evidence type="ECO:0000313" key="4">
    <source>
        <dbReference type="EMBL" id="URE38365.1"/>
    </source>
</evidence>
<dbReference type="EMBL" id="CP097510">
    <property type="protein sequence ID" value="URE38365.1"/>
    <property type="molecule type" value="Genomic_DNA"/>
</dbReference>